<feature type="compositionally biased region" description="Basic residues" evidence="13">
    <location>
        <begin position="48"/>
        <end position="58"/>
    </location>
</feature>
<dbReference type="EMBL" id="CP121646">
    <property type="protein sequence ID" value="WFU64141.1"/>
    <property type="molecule type" value="Genomic_DNA"/>
</dbReference>
<evidence type="ECO:0000256" key="6">
    <source>
        <dbReference type="ARBA" id="ARBA00023004"/>
    </source>
</evidence>
<evidence type="ECO:0000256" key="9">
    <source>
        <dbReference type="ARBA" id="ARBA00023136"/>
    </source>
</evidence>
<evidence type="ECO:0000313" key="17">
    <source>
        <dbReference type="EMBL" id="WFU64141.1"/>
    </source>
</evidence>
<feature type="region of interest" description="Disordered" evidence="13">
    <location>
        <begin position="33"/>
        <end position="104"/>
    </location>
</feature>
<dbReference type="InterPro" id="IPR000531">
    <property type="entry name" value="Beta-barrel_TonB"/>
</dbReference>
<dbReference type="Gene3D" id="2.170.130.10">
    <property type="entry name" value="TonB-dependent receptor, plug domain"/>
    <property type="match status" value="1"/>
</dbReference>
<reference evidence="17 18" key="1">
    <citation type="submission" date="2023-04" db="EMBL/GenBank/DDBJ databases">
        <title>Australian commercial rhizobial inoculants.</title>
        <authorList>
            <person name="Kohlmeier M.G."/>
            <person name="O'Hara G.W."/>
            <person name="Colombi E."/>
            <person name="Ramsay J.P."/>
            <person name="Terpolilli J."/>
        </authorList>
    </citation>
    <scope>NUCLEOTIDE SEQUENCE [LARGE SCALE GENOMIC DNA]</scope>
    <source>
        <strain evidence="17 18">CB627</strain>
    </source>
</reference>
<dbReference type="SUPFAM" id="SSF56935">
    <property type="entry name" value="Porins"/>
    <property type="match status" value="1"/>
</dbReference>
<keyword evidence="5 11" id="KW-0812">Transmembrane</keyword>
<evidence type="ECO:0000256" key="3">
    <source>
        <dbReference type="ARBA" id="ARBA00022452"/>
    </source>
</evidence>
<evidence type="ECO:0000256" key="7">
    <source>
        <dbReference type="ARBA" id="ARBA00023065"/>
    </source>
</evidence>
<sequence>MRRTAWRIFPAAASIAAFAPAAEAQAVATVPGQLPPVTVTSPDQAPPRHARPSRRPRHVASGGRKPAALQPSQPTAASDGITGGSATVSASDLQPTAASARQISGDEVNARPISRVGEVLEVVPGLIVTQHSGEGKANQYFLRGFNLDHGTDLAITVDGMPVNMPTHGHGQGYADINFLIPELIRSMDVRKGPYYADKGDFASAGAVDINYLNALPKNIAELTVGSFGYLRAMTASSAKAGDGTLLAAFEANKYNGPWDVPDDIRKLNGVLRYSQGTATDGFSLTAMAYSNGWNSTDQVAQRAIDQGLIGRYGTLDPTDGGTASRFSLSGNWAQSSDYGQSKLNAYVIRSSLQLDNNFTYFLDDPVNGDQFSQTDRRTVYGLDASHAFDLRFAGVDTQTRVGVQTRYDDINVGLFKTVQREILSSVRNDQVQEGSVALWADTTARWTDWLRTTVGIREDYFAGHVLSDTPQNSGNAQAAMTSPKAGIVLGPWSRTEFYGNAGFGLHSNDIRGATITVDPNDKVTPLERVPLLVRSKGAELGIRTRAIDGLTSSLAVFVLDFDSELLFVGDAGTTEPSRPSRRVGVEWTNQYKLLPWVSLDFDLAYTRARFTDVDPAGNFIPGAPAWVASGGVTFGRETGWFGSLRARYFGPRPLIEDDSVRSLSSFIVNARAGYKFDNGMRLQLDVLNLFNAQTNQIEYYYLSRLPGEPIDGVADRHVHPAEPLAVRLTLAATF</sequence>
<dbReference type="Gene3D" id="2.40.170.20">
    <property type="entry name" value="TonB-dependent receptor, beta-barrel domain"/>
    <property type="match status" value="1"/>
</dbReference>
<evidence type="ECO:0000256" key="12">
    <source>
        <dbReference type="RuleBase" id="RU003357"/>
    </source>
</evidence>
<gene>
    <name evidence="17" type="ORF">QA636_00755</name>
</gene>
<dbReference type="InterPro" id="IPR012910">
    <property type="entry name" value="Plug_dom"/>
</dbReference>
<keyword evidence="2 11" id="KW-0813">Transport</keyword>
<accession>A0ABY8JIA3</accession>
<dbReference type="RefSeq" id="WP_244558981.1">
    <property type="nucleotide sequence ID" value="NZ_CP121646.1"/>
</dbReference>
<dbReference type="PANTHER" id="PTHR32552:SF81">
    <property type="entry name" value="TONB-DEPENDENT OUTER MEMBRANE RECEPTOR"/>
    <property type="match status" value="1"/>
</dbReference>
<keyword evidence="18" id="KW-1185">Reference proteome</keyword>
<evidence type="ECO:0000256" key="11">
    <source>
        <dbReference type="PROSITE-ProRule" id="PRU01360"/>
    </source>
</evidence>
<evidence type="ECO:0000256" key="10">
    <source>
        <dbReference type="ARBA" id="ARBA00023237"/>
    </source>
</evidence>
<keyword evidence="9 11" id="KW-0472">Membrane</keyword>
<dbReference type="PROSITE" id="PS52016">
    <property type="entry name" value="TONB_DEPENDENT_REC_3"/>
    <property type="match status" value="1"/>
</dbReference>
<keyword evidence="14" id="KW-0732">Signal</keyword>
<evidence type="ECO:0000259" key="15">
    <source>
        <dbReference type="Pfam" id="PF00593"/>
    </source>
</evidence>
<evidence type="ECO:0000256" key="8">
    <source>
        <dbReference type="ARBA" id="ARBA00023077"/>
    </source>
</evidence>
<dbReference type="InterPro" id="IPR039426">
    <property type="entry name" value="TonB-dep_rcpt-like"/>
</dbReference>
<evidence type="ECO:0000256" key="14">
    <source>
        <dbReference type="SAM" id="SignalP"/>
    </source>
</evidence>
<evidence type="ECO:0000256" key="5">
    <source>
        <dbReference type="ARBA" id="ARBA00022692"/>
    </source>
</evidence>
<evidence type="ECO:0000256" key="1">
    <source>
        <dbReference type="ARBA" id="ARBA00004571"/>
    </source>
</evidence>
<dbReference type="Pfam" id="PF07715">
    <property type="entry name" value="Plug"/>
    <property type="match status" value="1"/>
</dbReference>
<evidence type="ECO:0000259" key="16">
    <source>
        <dbReference type="Pfam" id="PF07715"/>
    </source>
</evidence>
<dbReference type="Pfam" id="PF00593">
    <property type="entry name" value="TonB_dep_Rec_b-barrel"/>
    <property type="match status" value="1"/>
</dbReference>
<keyword evidence="4" id="KW-0410">Iron transport</keyword>
<keyword evidence="3 11" id="KW-1134">Transmembrane beta strand</keyword>
<feature type="signal peptide" evidence="14">
    <location>
        <begin position="1"/>
        <end position="21"/>
    </location>
</feature>
<dbReference type="InterPro" id="IPR037066">
    <property type="entry name" value="Plug_dom_sf"/>
</dbReference>
<organism evidence="17 18">
    <name type="scientific">Bradyrhizobium brasilense</name>
    <dbReference type="NCBI Taxonomy" id="1419277"/>
    <lineage>
        <taxon>Bacteria</taxon>
        <taxon>Pseudomonadati</taxon>
        <taxon>Pseudomonadota</taxon>
        <taxon>Alphaproteobacteria</taxon>
        <taxon>Hyphomicrobiales</taxon>
        <taxon>Nitrobacteraceae</taxon>
        <taxon>Bradyrhizobium</taxon>
    </lineage>
</organism>
<comment type="similarity">
    <text evidence="11 12">Belongs to the TonB-dependent receptor family.</text>
</comment>
<feature type="compositionally biased region" description="Polar residues" evidence="13">
    <location>
        <begin position="84"/>
        <end position="102"/>
    </location>
</feature>
<keyword evidence="8 12" id="KW-0798">TonB box</keyword>
<feature type="domain" description="TonB-dependent receptor plug" evidence="16">
    <location>
        <begin position="94"/>
        <end position="206"/>
    </location>
</feature>
<feature type="chain" id="PRO_5047430874" evidence="14">
    <location>
        <begin position="22"/>
        <end position="734"/>
    </location>
</feature>
<keyword evidence="17" id="KW-0675">Receptor</keyword>
<keyword evidence="10 11" id="KW-0998">Cell outer membrane</keyword>
<keyword evidence="7" id="KW-0406">Ion transport</keyword>
<evidence type="ECO:0000313" key="18">
    <source>
        <dbReference type="Proteomes" id="UP001221546"/>
    </source>
</evidence>
<dbReference type="PANTHER" id="PTHR32552">
    <property type="entry name" value="FERRICHROME IRON RECEPTOR-RELATED"/>
    <property type="match status" value="1"/>
</dbReference>
<name>A0ABY8JIA3_9BRAD</name>
<protein>
    <submittedName>
        <fullName evidence="17">TonB-dependent receptor</fullName>
    </submittedName>
</protein>
<dbReference type="InterPro" id="IPR036942">
    <property type="entry name" value="Beta-barrel_TonB_sf"/>
</dbReference>
<evidence type="ECO:0000256" key="4">
    <source>
        <dbReference type="ARBA" id="ARBA00022496"/>
    </source>
</evidence>
<dbReference type="Proteomes" id="UP001221546">
    <property type="component" value="Chromosome"/>
</dbReference>
<evidence type="ECO:0000256" key="2">
    <source>
        <dbReference type="ARBA" id="ARBA00022448"/>
    </source>
</evidence>
<comment type="subcellular location">
    <subcellularLocation>
        <location evidence="1 11">Cell outer membrane</location>
        <topology evidence="1 11">Multi-pass membrane protein</topology>
    </subcellularLocation>
</comment>
<evidence type="ECO:0000256" key="13">
    <source>
        <dbReference type="SAM" id="MobiDB-lite"/>
    </source>
</evidence>
<proteinExistence type="inferred from homology"/>
<feature type="domain" description="TonB-dependent receptor-like beta-barrel" evidence="15">
    <location>
        <begin position="261"/>
        <end position="689"/>
    </location>
</feature>
<keyword evidence="6" id="KW-0408">Iron</keyword>